<dbReference type="AlphaFoldDB" id="Q0VM11"/>
<dbReference type="EMBL" id="AM286690">
    <property type="protein sequence ID" value="CAL17787.1"/>
    <property type="molecule type" value="Genomic_DNA"/>
</dbReference>
<reference evidence="2 3" key="1">
    <citation type="journal article" date="2006" name="Nat. Biotechnol.">
        <title>Genome sequence of the ubiquitous hydrocarbon-degrading marine bacterium Alcanivorax borkumensis.</title>
        <authorList>
            <person name="Schneiker S."/>
            <person name="Martins dos Santos V.A.P."/>
            <person name="Bartels D."/>
            <person name="Bekel T."/>
            <person name="Brecht M."/>
            <person name="Buhrmester J."/>
            <person name="Chernikova T.N."/>
            <person name="Denaro R."/>
            <person name="Ferrer M."/>
            <person name="Gertler C."/>
            <person name="Goesmann A."/>
            <person name="Golyshina O.V."/>
            <person name="Kaminski F."/>
            <person name="Khachane A.N."/>
            <person name="Lang S."/>
            <person name="Linke B."/>
            <person name="McHardy A.C."/>
            <person name="Meyer F."/>
            <person name="Nechitaylo T."/>
            <person name="Puehler A."/>
            <person name="Regenhardt D."/>
            <person name="Rupp O."/>
            <person name="Sabirova J.S."/>
            <person name="Selbitschka W."/>
            <person name="Yakimov M.M."/>
            <person name="Timmis K.N."/>
            <person name="Vorhoelter F.-J."/>
            <person name="Weidner S."/>
            <person name="Kaiser O."/>
            <person name="Golyshin P.N."/>
        </authorList>
    </citation>
    <scope>NUCLEOTIDE SEQUENCE [LARGE SCALE GENOMIC DNA]</scope>
    <source>
        <strain evidence="3">ATCC 700651 / DSM 11573 / NCIMB 13689 / SK2</strain>
    </source>
</reference>
<dbReference type="Proteomes" id="UP000008871">
    <property type="component" value="Chromosome"/>
</dbReference>
<name>Q0VM11_ALCBS</name>
<feature type="compositionally biased region" description="Basic and acidic residues" evidence="1">
    <location>
        <begin position="11"/>
        <end position="20"/>
    </location>
</feature>
<sequence>MALPRPTPRLTPEKPQFKRPSEHSLLHYIKNHKSLLNPLSKATGNGVKLKP</sequence>
<accession>Q0VM11</accession>
<evidence type="ECO:0000313" key="2">
    <source>
        <dbReference type="EMBL" id="CAL17787.1"/>
    </source>
</evidence>
<evidence type="ECO:0000256" key="1">
    <source>
        <dbReference type="SAM" id="MobiDB-lite"/>
    </source>
</evidence>
<protein>
    <submittedName>
        <fullName evidence="2">Uncharacterized protein</fullName>
    </submittedName>
</protein>
<gene>
    <name evidence="2" type="ordered locus">ABO_2339</name>
</gene>
<dbReference type="KEGG" id="abo:ABO_2339"/>
<proteinExistence type="predicted"/>
<organism evidence="2 3">
    <name type="scientific">Alcanivorax borkumensis (strain ATCC 700651 / DSM 11573 / NCIMB 13689 / SK2)</name>
    <dbReference type="NCBI Taxonomy" id="393595"/>
    <lineage>
        <taxon>Bacteria</taxon>
        <taxon>Pseudomonadati</taxon>
        <taxon>Pseudomonadota</taxon>
        <taxon>Gammaproteobacteria</taxon>
        <taxon>Oceanospirillales</taxon>
        <taxon>Alcanivoracaceae</taxon>
        <taxon>Alcanivorax</taxon>
    </lineage>
</organism>
<keyword evidence="3" id="KW-1185">Reference proteome</keyword>
<evidence type="ECO:0000313" key="3">
    <source>
        <dbReference type="Proteomes" id="UP000008871"/>
    </source>
</evidence>
<feature type="region of interest" description="Disordered" evidence="1">
    <location>
        <begin position="1"/>
        <end position="20"/>
    </location>
</feature>
<dbReference type="HOGENOM" id="CLU_3094794_0_0_6"/>
<dbReference type="STRING" id="393595.ABO_2339"/>